<reference evidence="2 3" key="1">
    <citation type="submission" date="2021-06" db="EMBL/GenBank/DDBJ databases">
        <title>A haploid diamondback moth (Plutella xylostella L.) genome assembly resolves 31 chromosomes and identifies a diamide resistance mutation.</title>
        <authorList>
            <person name="Ward C.M."/>
            <person name="Perry K.D."/>
            <person name="Baker G."/>
            <person name="Powis K."/>
            <person name="Heckel D.G."/>
            <person name="Baxter S.W."/>
        </authorList>
    </citation>
    <scope>NUCLEOTIDE SEQUENCE [LARGE SCALE GENOMIC DNA]</scope>
    <source>
        <strain evidence="2 3">LV</strain>
        <tissue evidence="2">Single pupa</tissue>
    </source>
</reference>
<feature type="region of interest" description="Disordered" evidence="1">
    <location>
        <begin position="350"/>
        <end position="399"/>
    </location>
</feature>
<sequence length="399" mass="45994">MSQQLKELHHNINLIKEYLVKIGPERRKQQIAYKKLQEANDQYSKLDNILVRVNQEIKEKQLGTECCELLHKLISDVHITYRKIKGLLSSLDSSSQTEDIEHRIQHKLYKMADSFDIKTAISLLPVMTGQEQVTNQLIDGILLYSSLINDSSKNTLIDFVLKTRLSASAKLRLKSTYSNVQSLVDDIRKYLLPKKSTVALQTQLFSTTQGRRSIENFGTEIEELFVNLTIAQADGDSTKYDVLRPLNEKTAIKRFSDGLSDQRLSTIIASRQFESLPDAIRAALDEQSMCNQHQNQSLHFQDPRHTSAVPQSYYNNRGFRGRGNYHNTKYNKFNNSQDNKPGQRTFYRNVGRGNRYTNSWRGQAQGARGDHSRFQRVQHNDSDDVPNSEEVEFFRDQTE</sequence>
<evidence type="ECO:0000313" key="3">
    <source>
        <dbReference type="Proteomes" id="UP000823941"/>
    </source>
</evidence>
<feature type="compositionally biased region" description="Basic and acidic residues" evidence="1">
    <location>
        <begin position="368"/>
        <end position="382"/>
    </location>
</feature>
<gene>
    <name evidence="2" type="ORF">JYU34_021316</name>
</gene>
<name>A0ABQ7PTJ5_PLUXY</name>
<evidence type="ECO:0000313" key="2">
    <source>
        <dbReference type="EMBL" id="KAG7296210.1"/>
    </source>
</evidence>
<organism evidence="2 3">
    <name type="scientific">Plutella xylostella</name>
    <name type="common">Diamondback moth</name>
    <name type="synonym">Plutella maculipennis</name>
    <dbReference type="NCBI Taxonomy" id="51655"/>
    <lineage>
        <taxon>Eukaryota</taxon>
        <taxon>Metazoa</taxon>
        <taxon>Ecdysozoa</taxon>
        <taxon>Arthropoda</taxon>
        <taxon>Hexapoda</taxon>
        <taxon>Insecta</taxon>
        <taxon>Pterygota</taxon>
        <taxon>Neoptera</taxon>
        <taxon>Endopterygota</taxon>
        <taxon>Lepidoptera</taxon>
        <taxon>Glossata</taxon>
        <taxon>Ditrysia</taxon>
        <taxon>Yponomeutoidea</taxon>
        <taxon>Plutellidae</taxon>
        <taxon>Plutella</taxon>
    </lineage>
</organism>
<dbReference type="EMBL" id="JAHIBW010000029">
    <property type="protein sequence ID" value="KAG7296210.1"/>
    <property type="molecule type" value="Genomic_DNA"/>
</dbReference>
<comment type="caution">
    <text evidence="2">The sequence shown here is derived from an EMBL/GenBank/DDBJ whole genome shotgun (WGS) entry which is preliminary data.</text>
</comment>
<protein>
    <submittedName>
        <fullName evidence="2">Uncharacterized protein</fullName>
    </submittedName>
</protein>
<dbReference type="Proteomes" id="UP000823941">
    <property type="component" value="Chromosome 29"/>
</dbReference>
<accession>A0ABQ7PTJ5</accession>
<evidence type="ECO:0000256" key="1">
    <source>
        <dbReference type="SAM" id="MobiDB-lite"/>
    </source>
</evidence>
<keyword evidence="3" id="KW-1185">Reference proteome</keyword>
<proteinExistence type="predicted"/>